<dbReference type="VEuPathDB" id="FungiDB:SeMB42_g00738"/>
<dbReference type="AlphaFoldDB" id="A0A507DPR1"/>
<dbReference type="Proteomes" id="UP000317494">
    <property type="component" value="Unassembled WGS sequence"/>
</dbReference>
<evidence type="ECO:0000313" key="1">
    <source>
        <dbReference type="EMBL" id="TPX53476.1"/>
    </source>
</evidence>
<organism evidence="1 2">
    <name type="scientific">Synchytrium endobioticum</name>
    <dbReference type="NCBI Taxonomy" id="286115"/>
    <lineage>
        <taxon>Eukaryota</taxon>
        <taxon>Fungi</taxon>
        <taxon>Fungi incertae sedis</taxon>
        <taxon>Chytridiomycota</taxon>
        <taxon>Chytridiomycota incertae sedis</taxon>
        <taxon>Chytridiomycetes</taxon>
        <taxon>Synchytriales</taxon>
        <taxon>Synchytriaceae</taxon>
        <taxon>Synchytrium</taxon>
    </lineage>
</organism>
<evidence type="ECO:0000313" key="2">
    <source>
        <dbReference type="Proteomes" id="UP000317494"/>
    </source>
</evidence>
<accession>A0A507DPR1</accession>
<reference evidence="1 2" key="1">
    <citation type="journal article" date="2019" name="Sci. Rep.">
        <title>Comparative genomics of chytrid fungi reveal insights into the obligate biotrophic and pathogenic lifestyle of Synchytrium endobioticum.</title>
        <authorList>
            <person name="van de Vossenberg B.T.L.H."/>
            <person name="Warris S."/>
            <person name="Nguyen H.D.T."/>
            <person name="van Gent-Pelzer M.P.E."/>
            <person name="Joly D.L."/>
            <person name="van de Geest H.C."/>
            <person name="Bonants P.J.M."/>
            <person name="Smith D.S."/>
            <person name="Levesque C.A."/>
            <person name="van der Lee T.A.J."/>
        </authorList>
    </citation>
    <scope>NUCLEOTIDE SEQUENCE [LARGE SCALE GENOMIC DNA]</scope>
    <source>
        <strain evidence="1 2">MB42</strain>
    </source>
</reference>
<proteinExistence type="predicted"/>
<dbReference type="EMBL" id="QEAN01000016">
    <property type="protein sequence ID" value="TPX53476.1"/>
    <property type="molecule type" value="Genomic_DNA"/>
</dbReference>
<keyword evidence="2" id="KW-1185">Reference proteome</keyword>
<sequence>MPAKVPPTAVLQTVARSWALSNGTGVVVSSARVRRVPVSYGRMASSSASSSPQSHSMNERRIEDWNKILGMNCTTLVRGSLTLPNYRPYITLTAYRIMPGRCFVH</sequence>
<gene>
    <name evidence="1" type="ORF">SeMB42_g00738</name>
</gene>
<protein>
    <submittedName>
        <fullName evidence="1">Uncharacterized protein</fullName>
    </submittedName>
</protein>
<comment type="caution">
    <text evidence="1">The sequence shown here is derived from an EMBL/GenBank/DDBJ whole genome shotgun (WGS) entry which is preliminary data.</text>
</comment>
<name>A0A507DPR1_9FUNG</name>